<dbReference type="InterPro" id="IPR009279">
    <property type="entry name" value="Portal_Mu"/>
</dbReference>
<dbReference type="EMBL" id="JBIGHX010000003">
    <property type="protein sequence ID" value="MFG6462303.1"/>
    <property type="molecule type" value="Genomic_DNA"/>
</dbReference>
<evidence type="ECO:0000256" key="1">
    <source>
        <dbReference type="SAM" id="MobiDB-lite"/>
    </source>
</evidence>
<sequence length="525" mass="57833">MAEIVDQNGQPLRQEIASIERDPHRVFFGGIQYNEDDTLKSRGGSKGLKIYQELKRDAHAGAVLAKRKRAVTGRPWVVEPASEAPADVAAADLVREYFESIQFNQLCKRLLEATLQGFAVVEAIWEVVDGKLLPTKLKARNARRFTFDVNDEMRLLTREAPLLGEPLPPRKFIIHRRGADTEDSPYGEGVGAMLFWPVFFKRNGITFWLTFADKFGAPTALGKYPPNAQQADQKKLLAALKAISRDAGVIIPDGMAVEFLEAQRSGSVDTYEKLVRYMDELISKAVLGETMSTTASSAGLGSGQANVQDDVRMEVAKDDADELDETLTEFARWIVELNIAGAKPPRVRRVFDEPEDTVKLATRDKLLTEMGFEPDEAYIQQTYGNGWKKKAPAPMPPALASMPPGGAVDETDQADFAEGAPPQAAGSQRAFNRARQEAILAASEELAGQWKELMGKPVERLTAMLEESGDLVAFREGLARLLDDKPDPTTVETIARATFAGHLMGRGLARKKPGLLGKWKQRLLG</sequence>
<feature type="region of interest" description="Disordered" evidence="1">
    <location>
        <begin position="389"/>
        <end position="409"/>
    </location>
</feature>
<protein>
    <submittedName>
        <fullName evidence="2">DUF935 domain-containing protein</fullName>
    </submittedName>
</protein>
<evidence type="ECO:0000313" key="3">
    <source>
        <dbReference type="Proteomes" id="UP001606302"/>
    </source>
</evidence>
<dbReference type="Proteomes" id="UP001606302">
    <property type="component" value="Unassembled WGS sequence"/>
</dbReference>
<reference evidence="2 3" key="1">
    <citation type="submission" date="2024-08" db="EMBL/GenBank/DDBJ databases">
        <authorList>
            <person name="Lu H."/>
        </authorList>
    </citation>
    <scope>NUCLEOTIDE SEQUENCE [LARGE SCALE GENOMIC DNA]</scope>
    <source>
        <strain evidence="2 3">DXS20W</strain>
    </source>
</reference>
<evidence type="ECO:0000313" key="2">
    <source>
        <dbReference type="EMBL" id="MFG6462303.1"/>
    </source>
</evidence>
<proteinExistence type="predicted"/>
<dbReference type="RefSeq" id="WP_394511166.1">
    <property type="nucleotide sequence ID" value="NZ_JBIGHX010000003.1"/>
</dbReference>
<gene>
    <name evidence="2" type="ORF">ACG04Q_12045</name>
</gene>
<dbReference type="Pfam" id="PF06074">
    <property type="entry name" value="Portal_Mu"/>
    <property type="match status" value="1"/>
</dbReference>
<accession>A0ABW7GK20</accession>
<comment type="caution">
    <text evidence="2">The sequence shown here is derived from an EMBL/GenBank/DDBJ whole genome shotgun (WGS) entry which is preliminary data.</text>
</comment>
<keyword evidence="3" id="KW-1185">Reference proteome</keyword>
<feature type="compositionally biased region" description="Low complexity" evidence="1">
    <location>
        <begin position="398"/>
        <end position="407"/>
    </location>
</feature>
<name>A0ABW7GK20_9BURK</name>
<organism evidence="2 3">
    <name type="scientific">Pelomonas lactea</name>
    <dbReference type="NCBI Taxonomy" id="3299030"/>
    <lineage>
        <taxon>Bacteria</taxon>
        <taxon>Pseudomonadati</taxon>
        <taxon>Pseudomonadota</taxon>
        <taxon>Betaproteobacteria</taxon>
        <taxon>Burkholderiales</taxon>
        <taxon>Sphaerotilaceae</taxon>
        <taxon>Roseateles</taxon>
    </lineage>
</organism>